<dbReference type="EMBL" id="CAUYUJ010016321">
    <property type="protein sequence ID" value="CAK0863996.1"/>
    <property type="molecule type" value="Genomic_DNA"/>
</dbReference>
<keyword evidence="3" id="KW-1185">Reference proteome</keyword>
<feature type="non-terminal residue" evidence="2">
    <location>
        <position position="369"/>
    </location>
</feature>
<name>A0ABN9UV52_9DINO</name>
<evidence type="ECO:0008006" key="4">
    <source>
        <dbReference type="Google" id="ProtNLM"/>
    </source>
</evidence>
<dbReference type="Proteomes" id="UP001189429">
    <property type="component" value="Unassembled WGS sequence"/>
</dbReference>
<feature type="compositionally biased region" description="Low complexity" evidence="1">
    <location>
        <begin position="10"/>
        <end position="23"/>
    </location>
</feature>
<evidence type="ECO:0000313" key="2">
    <source>
        <dbReference type="EMBL" id="CAK0863996.1"/>
    </source>
</evidence>
<feature type="region of interest" description="Disordered" evidence="1">
    <location>
        <begin position="1"/>
        <end position="60"/>
    </location>
</feature>
<evidence type="ECO:0000313" key="3">
    <source>
        <dbReference type="Proteomes" id="UP001189429"/>
    </source>
</evidence>
<accession>A0ABN9UV52</accession>
<reference evidence="2" key="1">
    <citation type="submission" date="2023-10" db="EMBL/GenBank/DDBJ databases">
        <authorList>
            <person name="Chen Y."/>
            <person name="Shah S."/>
            <person name="Dougan E. K."/>
            <person name="Thang M."/>
            <person name="Chan C."/>
        </authorList>
    </citation>
    <scope>NUCLEOTIDE SEQUENCE [LARGE SCALE GENOMIC DNA]</scope>
</reference>
<proteinExistence type="predicted"/>
<gene>
    <name evidence="2" type="ORF">PCOR1329_LOCUS51991</name>
</gene>
<organism evidence="2 3">
    <name type="scientific">Prorocentrum cordatum</name>
    <dbReference type="NCBI Taxonomy" id="2364126"/>
    <lineage>
        <taxon>Eukaryota</taxon>
        <taxon>Sar</taxon>
        <taxon>Alveolata</taxon>
        <taxon>Dinophyceae</taxon>
        <taxon>Prorocentrales</taxon>
        <taxon>Prorocentraceae</taxon>
        <taxon>Prorocentrum</taxon>
    </lineage>
</organism>
<feature type="compositionally biased region" description="Low complexity" evidence="1">
    <location>
        <begin position="337"/>
        <end position="346"/>
    </location>
</feature>
<sequence>DGAPDPQPGAAPARASAAGAAAPRARRARRAPGRPVDVQRARRGAAARGAHPRRGQHRGVAAGGHVTVDWEEVTLQIEGEDTVCRGVLQGGSELRWEDGDVWERAAPGAAGLCSERQLEALRGRVAAERGAGAGYFGHFAALLHLEALEELRELCGRLRRPAWQLAQQGWALQALEVADVSLQARRKSRGGKRCQVVFTHKAARAADVSRLRFSPGDSVLLSVDGPLQDCRGEGIVAEMGWQDDWQYQVTVTFDASAALQEALEATRSGWRLDCGPNRTAHERQLQALLKLVAPDRRLRLWDLLLMADVGRQAGAAEDPPEEPGASSAEDESEEGADGALRAAAVEPPLPLPPVLEWHGRDFGGTAEDY</sequence>
<feature type="compositionally biased region" description="Basic residues" evidence="1">
    <location>
        <begin position="41"/>
        <end position="57"/>
    </location>
</feature>
<feature type="region of interest" description="Disordered" evidence="1">
    <location>
        <begin position="313"/>
        <end position="369"/>
    </location>
</feature>
<feature type="non-terminal residue" evidence="2">
    <location>
        <position position="1"/>
    </location>
</feature>
<protein>
    <recommendedName>
        <fullName evidence="4">RNA helicase</fullName>
    </recommendedName>
</protein>
<comment type="caution">
    <text evidence="2">The sequence shown here is derived from an EMBL/GenBank/DDBJ whole genome shotgun (WGS) entry which is preliminary data.</text>
</comment>
<evidence type="ECO:0000256" key="1">
    <source>
        <dbReference type="SAM" id="MobiDB-lite"/>
    </source>
</evidence>
<feature type="compositionally biased region" description="Low complexity" evidence="1">
    <location>
        <begin position="313"/>
        <end position="327"/>
    </location>
</feature>